<reference evidence="3" key="1">
    <citation type="submission" date="2020-08" db="EMBL/GenBank/DDBJ databases">
        <authorList>
            <person name="Hu Y."/>
            <person name="Nguyen S.V."/>
            <person name="Li F."/>
            <person name="Fanning S."/>
        </authorList>
    </citation>
    <scope>NUCLEOTIDE SEQUENCE</scope>
    <source>
        <strain evidence="3">SYSU D8009</strain>
    </source>
</reference>
<dbReference type="Gene3D" id="3.40.190.150">
    <property type="entry name" value="Bordetella uptake gene, domain 1"/>
    <property type="match status" value="1"/>
</dbReference>
<dbReference type="Gene3D" id="3.40.190.10">
    <property type="entry name" value="Periplasmic binding protein-like II"/>
    <property type="match status" value="1"/>
</dbReference>
<comment type="caution">
    <text evidence="3">The sequence shown here is derived from an EMBL/GenBank/DDBJ whole genome shotgun (WGS) entry which is preliminary data.</text>
</comment>
<dbReference type="InterPro" id="IPR006311">
    <property type="entry name" value="TAT_signal"/>
</dbReference>
<organism evidence="3 4">
    <name type="scientific">Siccirubricoccus deserti</name>
    <dbReference type="NCBI Taxonomy" id="2013562"/>
    <lineage>
        <taxon>Bacteria</taxon>
        <taxon>Pseudomonadati</taxon>
        <taxon>Pseudomonadota</taxon>
        <taxon>Alphaproteobacteria</taxon>
        <taxon>Acetobacterales</taxon>
        <taxon>Roseomonadaceae</taxon>
        <taxon>Siccirubricoccus</taxon>
    </lineage>
</organism>
<evidence type="ECO:0000256" key="2">
    <source>
        <dbReference type="SAM" id="SignalP"/>
    </source>
</evidence>
<dbReference type="PROSITE" id="PS51318">
    <property type="entry name" value="TAT"/>
    <property type="match status" value="1"/>
</dbReference>
<dbReference type="RefSeq" id="WP_186770774.1">
    <property type="nucleotide sequence ID" value="NZ_JACOMF010000011.1"/>
</dbReference>
<dbReference type="PANTHER" id="PTHR42928">
    <property type="entry name" value="TRICARBOXYLATE-BINDING PROTEIN"/>
    <property type="match status" value="1"/>
</dbReference>
<dbReference type="EMBL" id="JACOMF010000011">
    <property type="protein sequence ID" value="MBC4016005.1"/>
    <property type="molecule type" value="Genomic_DNA"/>
</dbReference>
<accession>A0A9X0QYM6</accession>
<gene>
    <name evidence="3" type="ORF">H7965_11790</name>
</gene>
<dbReference type="AlphaFoldDB" id="A0A9X0QYM6"/>
<dbReference type="PANTHER" id="PTHR42928:SF5">
    <property type="entry name" value="BLR1237 PROTEIN"/>
    <property type="match status" value="1"/>
</dbReference>
<dbReference type="InterPro" id="IPR005064">
    <property type="entry name" value="BUG"/>
</dbReference>
<name>A0A9X0QYM6_9PROT</name>
<dbReference type="Proteomes" id="UP000600101">
    <property type="component" value="Unassembled WGS sequence"/>
</dbReference>
<proteinExistence type="inferred from homology"/>
<feature type="chain" id="PRO_5040761907" evidence="2">
    <location>
        <begin position="23"/>
        <end position="329"/>
    </location>
</feature>
<dbReference type="CDD" id="cd07012">
    <property type="entry name" value="PBP2_Bug_TTT"/>
    <property type="match status" value="1"/>
</dbReference>
<comment type="similarity">
    <text evidence="1">Belongs to the UPF0065 (bug) family.</text>
</comment>
<dbReference type="SUPFAM" id="SSF53850">
    <property type="entry name" value="Periplasmic binding protein-like II"/>
    <property type="match status" value="1"/>
</dbReference>
<dbReference type="Pfam" id="PF03401">
    <property type="entry name" value="TctC"/>
    <property type="match status" value="1"/>
</dbReference>
<keyword evidence="2" id="KW-0732">Signal</keyword>
<dbReference type="InterPro" id="IPR042100">
    <property type="entry name" value="Bug_dom1"/>
</dbReference>
<evidence type="ECO:0000256" key="1">
    <source>
        <dbReference type="ARBA" id="ARBA00006987"/>
    </source>
</evidence>
<evidence type="ECO:0000313" key="3">
    <source>
        <dbReference type="EMBL" id="MBC4016005.1"/>
    </source>
</evidence>
<sequence length="329" mass="34793">MRRSRRGLLGAAVALAPASALAIASARAQAWPARPITIVVPFVPGGLPDSNARFMAQRLAERLGQPVVIENRPGAGGNIGAEAVARARPDGYTLLFGTMGTHGSNPALYRNLPYDALKDFTPIHALFADNNIAVVGASSPFRNLADVAAFARANPGKLNFGSGGVGTGVHLAGALFQKVSGIDIVHVPYRGTPAALSDVVAGRLDLMFDYAVTSGPLIKDGRLRPLAVTGKQRLSLLPETPTVAEAGFAEAELDVWSGLFLPAGVPPAISATLATVTAEVLAQPETIRWAERTDSGRMLGVSEERFRRFIESELLRWRDIVEFAGARLD</sequence>
<dbReference type="PIRSF" id="PIRSF017082">
    <property type="entry name" value="YflP"/>
    <property type="match status" value="1"/>
</dbReference>
<protein>
    <submittedName>
        <fullName evidence="3">Tripartite tricarboxylate transporter substrate binding protein</fullName>
    </submittedName>
</protein>
<keyword evidence="4" id="KW-1185">Reference proteome</keyword>
<evidence type="ECO:0000313" key="4">
    <source>
        <dbReference type="Proteomes" id="UP000600101"/>
    </source>
</evidence>
<feature type="signal peptide" evidence="2">
    <location>
        <begin position="1"/>
        <end position="22"/>
    </location>
</feature>